<dbReference type="EMBL" id="JAFMYU010000009">
    <property type="protein sequence ID" value="MBO0931994.1"/>
    <property type="molecule type" value="Genomic_DNA"/>
</dbReference>
<comment type="caution">
    <text evidence="1">The sequence shown here is derived from an EMBL/GenBank/DDBJ whole genome shotgun (WGS) entry which is preliminary data.</text>
</comment>
<dbReference type="RefSeq" id="WP_207335962.1">
    <property type="nucleotide sequence ID" value="NZ_JAFMYU010000009.1"/>
</dbReference>
<protein>
    <submittedName>
        <fullName evidence="1">DUF2141 domain-containing protein</fullName>
    </submittedName>
</protein>
<dbReference type="InterPro" id="IPR018673">
    <property type="entry name" value="DUF2141"/>
</dbReference>
<dbReference type="AlphaFoldDB" id="A0A939G7D1"/>
<reference evidence="1 2" key="1">
    <citation type="submission" date="2021-03" db="EMBL/GenBank/DDBJ databases">
        <title>Fibrella sp. HMF5036 genome sequencing and assembly.</title>
        <authorList>
            <person name="Kang H."/>
            <person name="Kim H."/>
            <person name="Bae S."/>
            <person name="Joh K."/>
        </authorList>
    </citation>
    <scope>NUCLEOTIDE SEQUENCE [LARGE SCALE GENOMIC DNA]</scope>
    <source>
        <strain evidence="1 2">HMF5036</strain>
    </source>
</reference>
<name>A0A939G7D1_9BACT</name>
<sequence>MLFCNYPFVTLSLLAITLGSVKAVGQPSTLQIDISAVRKNSGKIIVELYKDKANWLTTPFQRLTLSTDESTKTASFNVPQGKYAISIYQDVNGNGKLDQNFLGIPKEPIGFGNNYKPFGKPKFESASIDFTSASKPESIKLINAL</sequence>
<evidence type="ECO:0000313" key="2">
    <source>
        <dbReference type="Proteomes" id="UP000664795"/>
    </source>
</evidence>
<accession>A0A939G7D1</accession>
<proteinExistence type="predicted"/>
<gene>
    <name evidence="1" type="ORF">J2I48_13370</name>
</gene>
<dbReference type="Pfam" id="PF09912">
    <property type="entry name" value="DUF2141"/>
    <property type="match status" value="1"/>
</dbReference>
<organism evidence="1 2">
    <name type="scientific">Fibrella aquatilis</name>
    <dbReference type="NCBI Taxonomy" id="2817059"/>
    <lineage>
        <taxon>Bacteria</taxon>
        <taxon>Pseudomonadati</taxon>
        <taxon>Bacteroidota</taxon>
        <taxon>Cytophagia</taxon>
        <taxon>Cytophagales</taxon>
        <taxon>Spirosomataceae</taxon>
        <taxon>Fibrella</taxon>
    </lineage>
</organism>
<evidence type="ECO:0000313" key="1">
    <source>
        <dbReference type="EMBL" id="MBO0931994.1"/>
    </source>
</evidence>
<dbReference type="Proteomes" id="UP000664795">
    <property type="component" value="Unassembled WGS sequence"/>
</dbReference>
<keyword evidence="2" id="KW-1185">Reference proteome</keyword>